<sequence length="132" mass="14803">MSSSKLYFVLLLLINISLIVNVQSSRVQSRLEDCSIGVYQVDKPKPLPDGTPVFLVEINNQCDWKCKISHIHINCGNFSSLTPVDPHIFRRLSYDNCLVNDGKPLAYGASLTFTYASRIRYSLPVSQATCPH</sequence>
<evidence type="ECO:0000313" key="4">
    <source>
        <dbReference type="Proteomes" id="UP000030689"/>
    </source>
</evidence>
<reference evidence="3 4" key="1">
    <citation type="journal article" date="2013" name="Front. Plant Sci.">
        <title>The Reference Genome of the Halophytic Plant Eutrema salsugineum.</title>
        <authorList>
            <person name="Yang R."/>
            <person name="Jarvis D.E."/>
            <person name="Chen H."/>
            <person name="Beilstein M.A."/>
            <person name="Grimwood J."/>
            <person name="Jenkins J."/>
            <person name="Shu S."/>
            <person name="Prochnik S."/>
            <person name="Xin M."/>
            <person name="Ma C."/>
            <person name="Schmutz J."/>
            <person name="Wing R.A."/>
            <person name="Mitchell-Olds T."/>
            <person name="Schumaker K.S."/>
            <person name="Wang X."/>
        </authorList>
    </citation>
    <scope>NUCLEOTIDE SEQUENCE [LARGE SCALE GENOMIC DNA]</scope>
</reference>
<dbReference type="OMA" id="ARGCEIT"/>
<dbReference type="Gramene" id="ESQ43371">
    <property type="protein sequence ID" value="ESQ43371"/>
    <property type="gene ID" value="EUTSA_v10015342mg"/>
</dbReference>
<evidence type="ECO:0000256" key="2">
    <source>
        <dbReference type="SAM" id="SignalP"/>
    </source>
</evidence>
<organism evidence="3 4">
    <name type="scientific">Eutrema salsugineum</name>
    <name type="common">Saltwater cress</name>
    <name type="synonym">Sisymbrium salsugineum</name>
    <dbReference type="NCBI Taxonomy" id="72664"/>
    <lineage>
        <taxon>Eukaryota</taxon>
        <taxon>Viridiplantae</taxon>
        <taxon>Streptophyta</taxon>
        <taxon>Embryophyta</taxon>
        <taxon>Tracheophyta</taxon>
        <taxon>Spermatophyta</taxon>
        <taxon>Magnoliopsida</taxon>
        <taxon>eudicotyledons</taxon>
        <taxon>Gunneridae</taxon>
        <taxon>Pentapetalae</taxon>
        <taxon>rosids</taxon>
        <taxon>malvids</taxon>
        <taxon>Brassicales</taxon>
        <taxon>Brassicaceae</taxon>
        <taxon>Eutremeae</taxon>
        <taxon>Eutrema</taxon>
    </lineage>
</organism>
<protein>
    <submittedName>
        <fullName evidence="3">Uncharacterized protein</fullName>
    </submittedName>
</protein>
<dbReference type="KEGG" id="eus:EUTSA_v10015342mg"/>
<accession>V4NBR7</accession>
<dbReference type="AlphaFoldDB" id="V4NBR7"/>
<dbReference type="Proteomes" id="UP000030689">
    <property type="component" value="Unassembled WGS sequence"/>
</dbReference>
<feature type="signal peptide" evidence="2">
    <location>
        <begin position="1"/>
        <end position="24"/>
    </location>
</feature>
<keyword evidence="1 2" id="KW-0732">Signal</keyword>
<dbReference type="GO" id="GO:0001709">
    <property type="term" value="P:cell fate determination"/>
    <property type="evidence" value="ECO:0007669"/>
    <property type="project" value="TreeGrafter"/>
</dbReference>
<evidence type="ECO:0000313" key="3">
    <source>
        <dbReference type="EMBL" id="ESQ43371.1"/>
    </source>
</evidence>
<dbReference type="InterPro" id="IPR040361">
    <property type="entry name" value="TPD1"/>
</dbReference>
<dbReference type="EMBL" id="KI517464">
    <property type="protein sequence ID" value="ESQ43371.1"/>
    <property type="molecule type" value="Genomic_DNA"/>
</dbReference>
<dbReference type="PANTHER" id="PTHR33184">
    <property type="entry name" value="PROTEIN TAPETUM DETERMINANT 1-LIKE-RELATED"/>
    <property type="match status" value="1"/>
</dbReference>
<feature type="chain" id="PRO_5004723390" evidence="2">
    <location>
        <begin position="25"/>
        <end position="132"/>
    </location>
</feature>
<evidence type="ECO:0000256" key="1">
    <source>
        <dbReference type="ARBA" id="ARBA00022729"/>
    </source>
</evidence>
<name>V4NBR7_EUTSA</name>
<dbReference type="PANTHER" id="PTHR33184:SF67">
    <property type="entry name" value="PROTEIN TAPETUM DETERMINANT 1"/>
    <property type="match status" value="1"/>
</dbReference>
<keyword evidence="4" id="KW-1185">Reference proteome</keyword>
<dbReference type="Pfam" id="PF24068">
    <property type="entry name" value="TPD1_C"/>
    <property type="match status" value="1"/>
</dbReference>
<gene>
    <name evidence="3" type="ORF">EUTSA_v10015342mg</name>
</gene>
<proteinExistence type="predicted"/>
<dbReference type="STRING" id="72664.V4NBR7"/>